<feature type="region of interest" description="Disordered" evidence="1">
    <location>
        <begin position="64"/>
        <end position="90"/>
    </location>
</feature>
<keyword evidence="3" id="KW-1185">Reference proteome</keyword>
<comment type="caution">
    <text evidence="2">The sequence shown here is derived from an EMBL/GenBank/DDBJ whole genome shotgun (WGS) entry which is preliminary data.</text>
</comment>
<dbReference type="EMBL" id="MAEI02000001">
    <property type="protein sequence ID" value="MEO1782732.1"/>
    <property type="molecule type" value="Genomic_DNA"/>
</dbReference>
<gene>
    <name evidence="2" type="ORF">BAU18_002347</name>
</gene>
<evidence type="ECO:0000313" key="3">
    <source>
        <dbReference type="Proteomes" id="UP001429357"/>
    </source>
</evidence>
<name>A0ABV0F6Q0_9ENTE</name>
<evidence type="ECO:0000313" key="2">
    <source>
        <dbReference type="EMBL" id="MEO1782732.1"/>
    </source>
</evidence>
<accession>A0ABV0F6Q0</accession>
<sequence>MKTEDDFFSDREWLRYQQEMEAKAKTENPPIETLPLKKVNELLNLDPRNQEAIERRSQLLKTNRAKRVSQVKQSNSNVIEKIKSKLSGGK</sequence>
<reference evidence="3" key="1">
    <citation type="submission" date="2016-06" db="EMBL/GenBank/DDBJ databases">
        <title>Four novel species of enterococci isolated from chicken manure.</title>
        <authorList>
            <person name="Van Tyne D."/>
        </authorList>
    </citation>
    <scope>NUCLEOTIDE SEQUENCE [LARGE SCALE GENOMIC DNA]</scope>
    <source>
        <strain evidence="3">JM9A</strain>
    </source>
</reference>
<dbReference type="Proteomes" id="UP001429357">
    <property type="component" value="Unassembled WGS sequence"/>
</dbReference>
<evidence type="ECO:0000256" key="1">
    <source>
        <dbReference type="SAM" id="MobiDB-lite"/>
    </source>
</evidence>
<proteinExistence type="predicted"/>
<protein>
    <submittedName>
        <fullName evidence="2">Uncharacterized protein</fullName>
    </submittedName>
</protein>
<reference evidence="2 3" key="2">
    <citation type="submission" date="2024-02" db="EMBL/GenBank/DDBJ databases">
        <title>The Genome Sequence of Enterococcus diestrammenae JM9A.</title>
        <authorList>
            <person name="Earl A."/>
            <person name="Manson A."/>
            <person name="Gilmore M."/>
            <person name="Sanders J."/>
            <person name="Shea T."/>
            <person name="Howe W."/>
            <person name="Livny J."/>
            <person name="Cuomo C."/>
            <person name="Neafsey D."/>
            <person name="Birren B."/>
        </authorList>
    </citation>
    <scope>NUCLEOTIDE SEQUENCE [LARGE SCALE GENOMIC DNA]</scope>
    <source>
        <strain evidence="2 3">JM9A</strain>
    </source>
</reference>
<dbReference type="RefSeq" id="WP_161869778.1">
    <property type="nucleotide sequence ID" value="NZ_MAEI02000001.1"/>
</dbReference>
<organism evidence="2 3">
    <name type="scientific">Enterococcus diestrammenae</name>
    <dbReference type="NCBI Taxonomy" id="1155073"/>
    <lineage>
        <taxon>Bacteria</taxon>
        <taxon>Bacillati</taxon>
        <taxon>Bacillota</taxon>
        <taxon>Bacilli</taxon>
        <taxon>Lactobacillales</taxon>
        <taxon>Enterococcaceae</taxon>
        <taxon>Enterococcus</taxon>
    </lineage>
</organism>